<dbReference type="EMBL" id="JBGFUD010003859">
    <property type="protein sequence ID" value="MFH4979109.1"/>
    <property type="molecule type" value="Genomic_DNA"/>
</dbReference>
<dbReference type="EC" id="2.3.1.97" evidence="2 5"/>
<evidence type="ECO:0000256" key="1">
    <source>
        <dbReference type="ARBA" id="ARBA00009469"/>
    </source>
</evidence>
<dbReference type="InterPro" id="IPR016181">
    <property type="entry name" value="Acyl_CoA_acyltransferase"/>
</dbReference>
<evidence type="ECO:0000313" key="11">
    <source>
        <dbReference type="Proteomes" id="UP001608902"/>
    </source>
</evidence>
<keyword evidence="11" id="KW-1185">Reference proteome</keyword>
<sequence length="465" mass="53081">MSDGGEDLDLTAKKTTTDESQSNAAVVDGSQAESNNKHDQNDGVTPVVDASLSESALLKKLEMISMDKPSGTKHLSDAQHHKYLFWDTQPVPKFDQAVVGENTFIEPSCDASKVRSVPFSLPADFEWSEIDVLNNSELHELYFLLTENYVEDDDNMFRFDYSPQFLQWALKPPGWMKKWHVGIRTTSSGKLLAFISAIPAKIQVYDQVIRMVEINFLCVHKKLRSKRVAPVLIREITRRVNQEGIFQAVFTAGVILPKPVATCRYWHRSLNPKKLIEVNFSHLQRKMTLQRTVKLYKLPGTPRTENLVPMEEKHIDGAYALLTDYLKKFDLVPLFSRDEFIHFFTPQDDVIYCYVVCNDDGKVTDMISFYSLPSSVMHHPIYKTIRAAYSFYNVAATVPLKQLANDALILAHNAGFDVFNALDLMDNKEFLEELKFGIGDGNLQYYLYNWKCPDMVPEKIGLVLQ</sequence>
<comment type="function">
    <text evidence="5">Adds a myristoyl group to the N-terminal glycine residue of certain cellular proteins.</text>
</comment>
<reference evidence="10 11" key="1">
    <citation type="submission" date="2024-08" db="EMBL/GenBank/DDBJ databases">
        <title>Gnathostoma spinigerum genome.</title>
        <authorList>
            <person name="Gonzalez-Bertolin B."/>
            <person name="Monzon S."/>
            <person name="Zaballos A."/>
            <person name="Jimenez P."/>
            <person name="Dekumyoy P."/>
            <person name="Varona S."/>
            <person name="Cuesta I."/>
            <person name="Sumanam S."/>
            <person name="Adisakwattana P."/>
            <person name="Gasser R.B."/>
            <person name="Hernandez-Gonzalez A."/>
            <person name="Young N.D."/>
            <person name="Perteguer M.J."/>
        </authorList>
    </citation>
    <scope>NUCLEOTIDE SEQUENCE [LARGE SCALE GENOMIC DNA]</scope>
    <source>
        <strain evidence="10">AL3</strain>
        <tissue evidence="10">Liver</tissue>
    </source>
</reference>
<dbReference type="InterPro" id="IPR022677">
    <property type="entry name" value="NMT_C"/>
</dbReference>
<evidence type="ECO:0000313" key="10">
    <source>
        <dbReference type="EMBL" id="MFH4979109.1"/>
    </source>
</evidence>
<accession>A0ABD6EGK3</accession>
<dbReference type="Pfam" id="PF01233">
    <property type="entry name" value="NMT"/>
    <property type="match status" value="1"/>
</dbReference>
<evidence type="ECO:0000256" key="5">
    <source>
        <dbReference type="RuleBase" id="RU000586"/>
    </source>
</evidence>
<proteinExistence type="inferred from homology"/>
<comment type="caution">
    <text evidence="10">The sequence shown here is derived from an EMBL/GenBank/DDBJ whole genome shotgun (WGS) entry which is preliminary data.</text>
</comment>
<protein>
    <recommendedName>
        <fullName evidence="2 5">Glycylpeptide N-tetradecanoyltransferase</fullName>
        <ecNumber evidence="2 5">2.3.1.97</ecNumber>
    </recommendedName>
</protein>
<comment type="similarity">
    <text evidence="1 6">Belongs to the NMT family.</text>
</comment>
<keyword evidence="4 5" id="KW-0012">Acyltransferase</keyword>
<dbReference type="Pfam" id="PF02799">
    <property type="entry name" value="NMT_C"/>
    <property type="match status" value="1"/>
</dbReference>
<organism evidence="10 11">
    <name type="scientific">Gnathostoma spinigerum</name>
    <dbReference type="NCBI Taxonomy" id="75299"/>
    <lineage>
        <taxon>Eukaryota</taxon>
        <taxon>Metazoa</taxon>
        <taxon>Ecdysozoa</taxon>
        <taxon>Nematoda</taxon>
        <taxon>Chromadorea</taxon>
        <taxon>Rhabditida</taxon>
        <taxon>Spirurina</taxon>
        <taxon>Gnathostomatomorpha</taxon>
        <taxon>Gnathostomatoidea</taxon>
        <taxon>Gnathostomatidae</taxon>
        <taxon>Gnathostoma</taxon>
    </lineage>
</organism>
<evidence type="ECO:0000256" key="7">
    <source>
        <dbReference type="SAM" id="MobiDB-lite"/>
    </source>
</evidence>
<feature type="domain" description="Glycylpeptide N-tetradecanoyltransferase N-terminal" evidence="8">
    <location>
        <begin position="105"/>
        <end position="263"/>
    </location>
</feature>
<evidence type="ECO:0000256" key="2">
    <source>
        <dbReference type="ARBA" id="ARBA00012923"/>
    </source>
</evidence>
<evidence type="ECO:0000259" key="8">
    <source>
        <dbReference type="Pfam" id="PF01233"/>
    </source>
</evidence>
<dbReference type="PIRSF" id="PIRSF015892">
    <property type="entry name" value="N-myristl_transf"/>
    <property type="match status" value="1"/>
</dbReference>
<keyword evidence="3 5" id="KW-0808">Transferase</keyword>
<dbReference type="PANTHER" id="PTHR11377">
    <property type="entry name" value="N-MYRISTOYL TRANSFERASE"/>
    <property type="match status" value="1"/>
</dbReference>
<evidence type="ECO:0000256" key="4">
    <source>
        <dbReference type="ARBA" id="ARBA00023315"/>
    </source>
</evidence>
<comment type="catalytic activity">
    <reaction evidence="5">
        <text>N-terminal glycyl-[protein] + tetradecanoyl-CoA = N-tetradecanoylglycyl-[protein] + CoA + H(+)</text>
        <dbReference type="Rhea" id="RHEA:15521"/>
        <dbReference type="Rhea" id="RHEA-COMP:12666"/>
        <dbReference type="Rhea" id="RHEA-COMP:12667"/>
        <dbReference type="ChEBI" id="CHEBI:15378"/>
        <dbReference type="ChEBI" id="CHEBI:57287"/>
        <dbReference type="ChEBI" id="CHEBI:57385"/>
        <dbReference type="ChEBI" id="CHEBI:64723"/>
        <dbReference type="ChEBI" id="CHEBI:133050"/>
        <dbReference type="EC" id="2.3.1.97"/>
    </reaction>
</comment>
<dbReference type="PROSITE" id="PS00975">
    <property type="entry name" value="NMT_1"/>
    <property type="match status" value="1"/>
</dbReference>
<dbReference type="SUPFAM" id="SSF55729">
    <property type="entry name" value="Acyl-CoA N-acyltransferases (Nat)"/>
    <property type="match status" value="2"/>
</dbReference>
<dbReference type="PROSITE" id="PS00976">
    <property type="entry name" value="NMT_2"/>
    <property type="match status" value="1"/>
</dbReference>
<dbReference type="FunFam" id="3.40.630.170:FF:000001">
    <property type="entry name" value="Glycylpeptide N-tetradecanoyltransferase"/>
    <property type="match status" value="1"/>
</dbReference>
<gene>
    <name evidence="10" type="ORF">AB6A40_005818</name>
</gene>
<dbReference type="Proteomes" id="UP001608902">
    <property type="component" value="Unassembled WGS sequence"/>
</dbReference>
<dbReference type="InterPro" id="IPR000903">
    <property type="entry name" value="NMT"/>
</dbReference>
<evidence type="ECO:0000256" key="3">
    <source>
        <dbReference type="ARBA" id="ARBA00022679"/>
    </source>
</evidence>
<dbReference type="AlphaFoldDB" id="A0ABD6EGK3"/>
<name>A0ABD6EGK3_9BILA</name>
<dbReference type="GO" id="GO:0004379">
    <property type="term" value="F:glycylpeptide N-tetradecanoyltransferase activity"/>
    <property type="evidence" value="ECO:0007669"/>
    <property type="project" value="UniProtKB-EC"/>
</dbReference>
<feature type="domain" description="Glycylpeptide N-tetradecanoyltransferase C-terminal" evidence="9">
    <location>
        <begin position="277"/>
        <end position="455"/>
    </location>
</feature>
<feature type="region of interest" description="Disordered" evidence="7">
    <location>
        <begin position="1"/>
        <end position="45"/>
    </location>
</feature>
<dbReference type="FunFam" id="3.40.630.30:FF:000042">
    <property type="entry name" value="Glycylpeptide N-tetradecanoyltransferase"/>
    <property type="match status" value="1"/>
</dbReference>
<dbReference type="InterPro" id="IPR022678">
    <property type="entry name" value="NMT_CS"/>
</dbReference>
<evidence type="ECO:0000259" key="9">
    <source>
        <dbReference type="Pfam" id="PF02799"/>
    </source>
</evidence>
<dbReference type="PANTHER" id="PTHR11377:SF5">
    <property type="entry name" value="GLYCYLPEPTIDE N-TETRADECANOYLTRANSFERASE"/>
    <property type="match status" value="1"/>
</dbReference>
<evidence type="ECO:0000256" key="6">
    <source>
        <dbReference type="RuleBase" id="RU004178"/>
    </source>
</evidence>
<dbReference type="Gene3D" id="3.40.630.170">
    <property type="match status" value="1"/>
</dbReference>
<dbReference type="InterPro" id="IPR022676">
    <property type="entry name" value="NMT_N"/>
</dbReference>